<protein>
    <submittedName>
        <fullName evidence="1">Uncharacterized protein</fullName>
    </submittedName>
</protein>
<reference evidence="1 2" key="1">
    <citation type="journal article" date="2016" name="Nat. Commun.">
        <title>Thousands of microbial genomes shed light on interconnected biogeochemical processes in an aquifer system.</title>
        <authorList>
            <person name="Anantharaman K."/>
            <person name="Brown C.T."/>
            <person name="Hug L.A."/>
            <person name="Sharon I."/>
            <person name="Castelle C.J."/>
            <person name="Probst A.J."/>
            <person name="Thomas B.C."/>
            <person name="Singh A."/>
            <person name="Wilkins M.J."/>
            <person name="Karaoz U."/>
            <person name="Brodie E.L."/>
            <person name="Williams K.H."/>
            <person name="Hubbard S.S."/>
            <person name="Banfield J.F."/>
        </authorList>
    </citation>
    <scope>NUCLEOTIDE SEQUENCE [LARGE SCALE GENOMIC DNA]</scope>
</reference>
<name>A0A1F4RG67_UNCSA</name>
<accession>A0A1F4RG67</accession>
<dbReference type="Gene3D" id="3.40.50.150">
    <property type="entry name" value="Vaccinia Virus protein VP39"/>
    <property type="match status" value="1"/>
</dbReference>
<proteinExistence type="predicted"/>
<dbReference type="EMBL" id="METP01000007">
    <property type="protein sequence ID" value="OGC07204.1"/>
    <property type="molecule type" value="Genomic_DNA"/>
</dbReference>
<comment type="caution">
    <text evidence="1">The sequence shown here is derived from an EMBL/GenBank/DDBJ whole genome shotgun (WGS) entry which is preliminary data.</text>
</comment>
<sequence length="345" mass="39779">MKSTDIIDKNFREVTYDLKELYCRLSDEILSHENEKRGGPGEYNAVVYSKAKENFSSLKHLYNKTWELLVGQGLEDQINPLHQLYRSFFQKEIHAFFLVSPFCRRVFQKPLGYAGDFRMLKYIYDDQLEGENLFAKLIHYFSINLEIAQAVKNRKNYILSKIAGQRKDADFSFMSVASGPAVEVVELMKDNSSMNGSIHLLDSEIQALKSVKGQINNEVLKKKKISLICHHNSIYDIIKNRMDVKKQNLIYTTGLFDYLSDRIASRLIDDLFSLLKTNGVLIIGNLKHTGKVLRAYMELLGEWFLNYRNEEQLLGLAHNVADKAKISIERDSTGIQLFLLIEKMG</sequence>
<gene>
    <name evidence="1" type="ORF">A3H38_03245</name>
</gene>
<organism evidence="1 2">
    <name type="scientific">candidate division WOR-1 bacterium RIFCSPLOWO2_02_FULL_46_20</name>
    <dbReference type="NCBI Taxonomy" id="1802567"/>
    <lineage>
        <taxon>Bacteria</taxon>
        <taxon>Bacillati</taxon>
        <taxon>Saganbacteria</taxon>
    </lineage>
</organism>
<dbReference type="InterPro" id="IPR029063">
    <property type="entry name" value="SAM-dependent_MTases_sf"/>
</dbReference>
<evidence type="ECO:0000313" key="1">
    <source>
        <dbReference type="EMBL" id="OGC07204.1"/>
    </source>
</evidence>
<evidence type="ECO:0000313" key="2">
    <source>
        <dbReference type="Proteomes" id="UP000176938"/>
    </source>
</evidence>
<dbReference type="Proteomes" id="UP000176938">
    <property type="component" value="Unassembled WGS sequence"/>
</dbReference>
<dbReference type="AlphaFoldDB" id="A0A1F4RG67"/>